<reference evidence="3 4" key="1">
    <citation type="submission" date="2016-07" db="EMBL/GenBank/DDBJ databases">
        <title>Multiple horizontal gene transfer events from other fungi enriched the ability of initially mycotrophic Trichoderma (Ascomycota) to feed on dead plant biomass.</title>
        <authorList>
            <consortium name="DOE Joint Genome Institute"/>
            <person name="Aerts A."/>
            <person name="Atanasova L."/>
            <person name="Chenthamara K."/>
            <person name="Zhang J."/>
            <person name="Grujic M."/>
            <person name="Henrissat B."/>
            <person name="Kuo A."/>
            <person name="Salamov A."/>
            <person name="Lipzen A."/>
            <person name="Labutti K."/>
            <person name="Barry K."/>
            <person name="Miao Y."/>
            <person name="Rahimi M.J."/>
            <person name="Shen Q."/>
            <person name="Grigoriev I.V."/>
            <person name="Kubicek C.P."/>
            <person name="Druzhinina I.S."/>
        </authorList>
    </citation>
    <scope>NUCLEOTIDE SEQUENCE [LARGE SCALE GENOMIC DNA]</scope>
    <source>
        <strain evidence="3 4">CBS 433.97</strain>
    </source>
</reference>
<accession>A0A2T3ZBK8</accession>
<dbReference type="Proteomes" id="UP000240493">
    <property type="component" value="Unassembled WGS sequence"/>
</dbReference>
<feature type="chain" id="PRO_5015768046" evidence="2">
    <location>
        <begin position="19"/>
        <end position="158"/>
    </location>
</feature>
<dbReference type="EMBL" id="KZ679260">
    <property type="protein sequence ID" value="PTB42194.1"/>
    <property type="molecule type" value="Genomic_DNA"/>
</dbReference>
<gene>
    <name evidence="3" type="ORF">M441DRAFT_45898</name>
</gene>
<evidence type="ECO:0000256" key="2">
    <source>
        <dbReference type="SAM" id="SignalP"/>
    </source>
</evidence>
<organism evidence="3 4">
    <name type="scientific">Trichoderma asperellum (strain ATCC 204424 / CBS 433.97 / NBRC 101777)</name>
    <dbReference type="NCBI Taxonomy" id="1042311"/>
    <lineage>
        <taxon>Eukaryota</taxon>
        <taxon>Fungi</taxon>
        <taxon>Dikarya</taxon>
        <taxon>Ascomycota</taxon>
        <taxon>Pezizomycotina</taxon>
        <taxon>Sordariomycetes</taxon>
        <taxon>Hypocreomycetidae</taxon>
        <taxon>Hypocreales</taxon>
        <taxon>Hypocreaceae</taxon>
        <taxon>Trichoderma</taxon>
    </lineage>
</organism>
<evidence type="ECO:0000256" key="1">
    <source>
        <dbReference type="SAM" id="MobiDB-lite"/>
    </source>
</evidence>
<name>A0A2T3ZBK8_TRIA4</name>
<feature type="region of interest" description="Disordered" evidence="1">
    <location>
        <begin position="134"/>
        <end position="158"/>
    </location>
</feature>
<evidence type="ECO:0000313" key="4">
    <source>
        <dbReference type="Proteomes" id="UP000240493"/>
    </source>
</evidence>
<feature type="signal peptide" evidence="2">
    <location>
        <begin position="1"/>
        <end position="18"/>
    </location>
</feature>
<protein>
    <submittedName>
        <fullName evidence="3">Uncharacterized protein</fullName>
    </submittedName>
</protein>
<keyword evidence="2" id="KW-0732">Signal</keyword>
<evidence type="ECO:0000313" key="3">
    <source>
        <dbReference type="EMBL" id="PTB42194.1"/>
    </source>
</evidence>
<sequence length="158" mass="16866">MTALSLALCGFLPDDLLASEGKGEWTFALARGMGSKQNEPVADVQYKAIGTPASTQQQGVSGLAVGGFFPNGRPPCPASHVYSRVAQIYPVSTEHAPSIMLRAAVATEHSSRQIGYPLLALTIMAAPAYKRRRAKNAPFPASRLQEEALSSRRGRQAQ</sequence>
<keyword evidence="4" id="KW-1185">Reference proteome</keyword>
<dbReference type="AlphaFoldDB" id="A0A2T3ZBK8"/>
<proteinExistence type="predicted"/>